<evidence type="ECO:0000313" key="2">
    <source>
        <dbReference type="Proteomes" id="UP000238322"/>
    </source>
</evidence>
<proteinExistence type="predicted"/>
<organism evidence="1 2">
    <name type="scientific">Blastopirellula marina</name>
    <dbReference type="NCBI Taxonomy" id="124"/>
    <lineage>
        <taxon>Bacteria</taxon>
        <taxon>Pseudomonadati</taxon>
        <taxon>Planctomycetota</taxon>
        <taxon>Planctomycetia</taxon>
        <taxon>Pirellulales</taxon>
        <taxon>Pirellulaceae</taxon>
        <taxon>Blastopirellula</taxon>
    </lineage>
</organism>
<dbReference type="EMBL" id="PUHY01000006">
    <property type="protein sequence ID" value="PQO35868.1"/>
    <property type="molecule type" value="Genomic_DNA"/>
</dbReference>
<dbReference type="Proteomes" id="UP000238322">
    <property type="component" value="Unassembled WGS sequence"/>
</dbReference>
<dbReference type="AlphaFoldDB" id="A0A2S8FUL0"/>
<dbReference type="RefSeq" id="WP_105329157.1">
    <property type="nucleotide sequence ID" value="NZ_PUHY01000006.1"/>
</dbReference>
<evidence type="ECO:0000313" key="1">
    <source>
        <dbReference type="EMBL" id="PQO35868.1"/>
    </source>
</evidence>
<dbReference type="SUPFAM" id="SSF53474">
    <property type="entry name" value="alpha/beta-Hydrolases"/>
    <property type="match status" value="1"/>
</dbReference>
<name>A0A2S8FUL0_9BACT</name>
<accession>A0A2S8FUL0</accession>
<dbReference type="InterPro" id="IPR029058">
    <property type="entry name" value="AB_hydrolase_fold"/>
</dbReference>
<sequence length="221" mass="25060">MDRPNLLIHTAISGFTQSVGQWNGILELTEKLREKNCDGVRSRVHYYPWHANFAHVAEYYWAIGEKYGVRPILGVYAYSWGAGRGAIQLAKQLKRRGLSIRVMVLSDPVYHHPFAPWRALRNWCLPLIGEPVIRIPDNVREVYSFHQTQNRPSGHKLISGGQGGGAFIHLQKVLRYDHQYMDNAPEFHDLALAEAAKLCKLAGGKANPIVHQTLRDMREAG</sequence>
<protein>
    <submittedName>
        <fullName evidence="1">Uncharacterized protein</fullName>
    </submittedName>
</protein>
<gene>
    <name evidence="1" type="ORF">C5Y83_07990</name>
</gene>
<reference evidence="1 2" key="1">
    <citation type="submission" date="2018-02" db="EMBL/GenBank/DDBJ databases">
        <title>Comparative genomes isolates from brazilian mangrove.</title>
        <authorList>
            <person name="Araujo J.E."/>
            <person name="Taketani R.G."/>
            <person name="Silva M.C.P."/>
            <person name="Loureco M.V."/>
            <person name="Andreote F.D."/>
        </authorList>
    </citation>
    <scope>NUCLEOTIDE SEQUENCE [LARGE SCALE GENOMIC DNA]</scope>
    <source>
        <strain evidence="1 2">Hex-1 MGV</strain>
    </source>
</reference>
<dbReference type="OrthoDB" id="286098at2"/>
<comment type="caution">
    <text evidence="1">The sequence shown here is derived from an EMBL/GenBank/DDBJ whole genome shotgun (WGS) entry which is preliminary data.</text>
</comment>